<keyword evidence="12 18" id="KW-1133">Transmembrane helix</keyword>
<evidence type="ECO:0000256" key="1">
    <source>
        <dbReference type="ARBA" id="ARBA00003257"/>
    </source>
</evidence>
<dbReference type="GO" id="GO:0008137">
    <property type="term" value="F:NADH dehydrogenase (ubiquinone) activity"/>
    <property type="evidence" value="ECO:0007669"/>
    <property type="project" value="UniProtKB-EC"/>
</dbReference>
<dbReference type="PANTHER" id="PTHR46552:SF1">
    <property type="entry name" value="NADH-UBIQUINONE OXIDOREDUCTASE CHAIN 2"/>
    <property type="match status" value="1"/>
</dbReference>
<feature type="transmembrane region" description="Helical" evidence="18">
    <location>
        <begin position="5"/>
        <end position="21"/>
    </location>
</feature>
<dbReference type="InterPro" id="IPR003917">
    <property type="entry name" value="NADH_UbQ_OxRdtase_chain2"/>
</dbReference>
<comment type="subcellular location">
    <subcellularLocation>
        <location evidence="2 18">Mitochondrion inner membrane</location>
        <topology evidence="2 18">Multi-pass membrane protein</topology>
    </subcellularLocation>
</comment>
<evidence type="ECO:0000256" key="3">
    <source>
        <dbReference type="ARBA" id="ARBA00007012"/>
    </source>
</evidence>
<keyword evidence="9 18" id="KW-0999">Mitochondrion inner membrane</keyword>
<feature type="transmembrane region" description="Helical" evidence="18">
    <location>
        <begin position="56"/>
        <end position="82"/>
    </location>
</feature>
<feature type="transmembrane region" description="Helical" evidence="18">
    <location>
        <begin position="27"/>
        <end position="44"/>
    </location>
</feature>
<keyword evidence="7 18" id="KW-0679">Respiratory chain</keyword>
<dbReference type="InterPro" id="IPR001750">
    <property type="entry name" value="ND/Mrp_TM"/>
</dbReference>
<feature type="transmembrane region" description="Helical" evidence="18">
    <location>
        <begin position="233"/>
        <end position="254"/>
    </location>
</feature>
<dbReference type="EC" id="7.1.1.2" evidence="4 18"/>
<reference evidence="20" key="1">
    <citation type="submission" date="2013-04" db="EMBL/GenBank/DDBJ databases">
        <authorList>
            <person name="Gao J.Y."/>
            <person name="Cai W.Z."/>
        </authorList>
    </citation>
    <scope>NUCLEOTIDE SEQUENCE</scope>
</reference>
<feature type="transmembrane region" description="Helical" evidence="18">
    <location>
        <begin position="191"/>
        <end position="213"/>
    </location>
</feature>
<evidence type="ECO:0000256" key="15">
    <source>
        <dbReference type="ARBA" id="ARBA00023128"/>
    </source>
</evidence>
<evidence type="ECO:0000256" key="10">
    <source>
        <dbReference type="ARBA" id="ARBA00022967"/>
    </source>
</evidence>
<keyword evidence="14 18" id="KW-0830">Ubiquinone</keyword>
<evidence type="ECO:0000256" key="5">
    <source>
        <dbReference type="ARBA" id="ARBA00021008"/>
    </source>
</evidence>
<evidence type="ECO:0000256" key="12">
    <source>
        <dbReference type="ARBA" id="ARBA00022989"/>
    </source>
</evidence>
<keyword evidence="11 18" id="KW-0249">Electron transport</keyword>
<proteinExistence type="inferred from homology"/>
<evidence type="ECO:0000256" key="17">
    <source>
        <dbReference type="ARBA" id="ARBA00049551"/>
    </source>
</evidence>
<evidence type="ECO:0000256" key="4">
    <source>
        <dbReference type="ARBA" id="ARBA00012944"/>
    </source>
</evidence>
<evidence type="ECO:0000256" key="13">
    <source>
        <dbReference type="ARBA" id="ARBA00023027"/>
    </source>
</evidence>
<organism evidence="20">
    <name type="scientific">Ectrychotes andreae</name>
    <dbReference type="NCBI Taxonomy" id="204515"/>
    <lineage>
        <taxon>Eukaryota</taxon>
        <taxon>Metazoa</taxon>
        <taxon>Ecdysozoa</taxon>
        <taxon>Arthropoda</taxon>
        <taxon>Hexapoda</taxon>
        <taxon>Insecta</taxon>
        <taxon>Pterygota</taxon>
        <taxon>Neoptera</taxon>
        <taxon>Paraneoptera</taxon>
        <taxon>Hemiptera</taxon>
        <taxon>Heteroptera</taxon>
        <taxon>Panheteroptera</taxon>
        <taxon>Cimicomorpha</taxon>
        <taxon>Reduviidae</taxon>
        <taxon>Ectrichodiinae</taxon>
        <taxon>Ectrychotes</taxon>
    </lineage>
</organism>
<dbReference type="PANTHER" id="PTHR46552">
    <property type="entry name" value="NADH-UBIQUINONE OXIDOREDUCTASE CHAIN 2"/>
    <property type="match status" value="1"/>
</dbReference>
<keyword evidence="13 18" id="KW-0520">NAD</keyword>
<protein>
    <recommendedName>
        <fullName evidence="5 18">NADH-ubiquinone oxidoreductase chain 2</fullName>
        <ecNumber evidence="4 18">7.1.1.2</ecNumber>
    </recommendedName>
</protein>
<gene>
    <name evidence="20" type="primary">ND2</name>
</gene>
<dbReference type="PRINTS" id="PR01436">
    <property type="entry name" value="NADHDHGNASE2"/>
</dbReference>
<accession>A0A7I6HJM4</accession>
<evidence type="ECO:0000256" key="8">
    <source>
        <dbReference type="ARBA" id="ARBA00022692"/>
    </source>
</evidence>
<name>A0A7I6HJM4_9HEMI</name>
<keyword evidence="15 18" id="KW-0496">Mitochondrion</keyword>
<sequence>MNISYLLFMMMLIVSTILTISSESWLGMWMGLEMNLISFIPLLYKKKMNSASESCIIYFLIQSMGSILMLISVLMQFSILSFMDFSKIMNYMLIMSMMIKLGMAPFHFWFIEILNKMQWMDCMILMTWQKIAPLTILSYTSCNCPPMIFMITIIMGAIGGFNQTSIRKIMGFSSINHLGWITICMKLHNNLWIIYLFLYSMIIIMMTMLFNMYSSYYLNQLINMNNNMSEKLLISSLFMSLGGLPPFIGFLPKWMVIQSLITSNSFFILMIMIMSSLILLFFYLRLVSTMMLINPIYFKWMVNYKLSLLLIVMFNLFNMSLPIMGTFFF</sequence>
<keyword evidence="10 18" id="KW-1278">Translocase</keyword>
<comment type="catalytic activity">
    <reaction evidence="17 18">
        <text>a ubiquinone + NADH + 5 H(+)(in) = a ubiquinol + NAD(+) + 4 H(+)(out)</text>
        <dbReference type="Rhea" id="RHEA:29091"/>
        <dbReference type="Rhea" id="RHEA-COMP:9565"/>
        <dbReference type="Rhea" id="RHEA-COMP:9566"/>
        <dbReference type="ChEBI" id="CHEBI:15378"/>
        <dbReference type="ChEBI" id="CHEBI:16389"/>
        <dbReference type="ChEBI" id="CHEBI:17976"/>
        <dbReference type="ChEBI" id="CHEBI:57540"/>
        <dbReference type="ChEBI" id="CHEBI:57945"/>
        <dbReference type="EC" id="7.1.1.2"/>
    </reaction>
</comment>
<evidence type="ECO:0000259" key="19">
    <source>
        <dbReference type="Pfam" id="PF00361"/>
    </source>
</evidence>
<dbReference type="GO" id="GO:0005743">
    <property type="term" value="C:mitochondrial inner membrane"/>
    <property type="evidence" value="ECO:0007669"/>
    <property type="project" value="UniProtKB-SubCell"/>
</dbReference>
<evidence type="ECO:0000256" key="18">
    <source>
        <dbReference type="RuleBase" id="RU003403"/>
    </source>
</evidence>
<evidence type="ECO:0000256" key="2">
    <source>
        <dbReference type="ARBA" id="ARBA00004448"/>
    </source>
</evidence>
<evidence type="ECO:0000256" key="9">
    <source>
        <dbReference type="ARBA" id="ARBA00022792"/>
    </source>
</evidence>
<comment type="function">
    <text evidence="1">Core subunit of the mitochondrial membrane respiratory chain NADH dehydrogenase (Complex I) that is believed to belong to the minimal assembly required for catalysis. Complex I functions in the transfer of electrons from NADH to the respiratory chain. The immediate electron acceptor for the enzyme is believed to be ubiquinone.</text>
</comment>
<comment type="function">
    <text evidence="18">Core subunit of the mitochondrial membrane respiratory chain NADH dehydrogenase (Complex I) which catalyzes electron transfer from NADH through the respiratory chain, using ubiquinone as an electron acceptor. Essential for the catalytic activity and assembly of complex I.</text>
</comment>
<dbReference type="InterPro" id="IPR050175">
    <property type="entry name" value="Complex_I_Subunit_2"/>
</dbReference>
<dbReference type="GO" id="GO:0006120">
    <property type="term" value="P:mitochondrial electron transport, NADH to ubiquinone"/>
    <property type="evidence" value="ECO:0007669"/>
    <property type="project" value="InterPro"/>
</dbReference>
<keyword evidence="8 18" id="KW-0812">Transmembrane</keyword>
<feature type="domain" description="NADH:quinone oxidoreductase/Mrp antiporter transmembrane" evidence="19">
    <location>
        <begin position="22"/>
        <end position="278"/>
    </location>
</feature>
<feature type="transmembrane region" description="Helical" evidence="18">
    <location>
        <begin position="306"/>
        <end position="328"/>
    </location>
</feature>
<comment type="similarity">
    <text evidence="3 18">Belongs to the complex I subunit 2 family.</text>
</comment>
<evidence type="ECO:0000313" key="20">
    <source>
        <dbReference type="EMBL" id="AGO28104.1"/>
    </source>
</evidence>
<evidence type="ECO:0000256" key="6">
    <source>
        <dbReference type="ARBA" id="ARBA00022448"/>
    </source>
</evidence>
<evidence type="ECO:0000256" key="11">
    <source>
        <dbReference type="ARBA" id="ARBA00022982"/>
    </source>
</evidence>
<dbReference type="Pfam" id="PF00361">
    <property type="entry name" value="Proton_antipo_M"/>
    <property type="match status" value="1"/>
</dbReference>
<evidence type="ECO:0000256" key="16">
    <source>
        <dbReference type="ARBA" id="ARBA00023136"/>
    </source>
</evidence>
<evidence type="ECO:0000256" key="7">
    <source>
        <dbReference type="ARBA" id="ARBA00022660"/>
    </source>
</evidence>
<keyword evidence="16 18" id="KW-0472">Membrane</keyword>
<evidence type="ECO:0000256" key="14">
    <source>
        <dbReference type="ARBA" id="ARBA00023075"/>
    </source>
</evidence>
<feature type="transmembrane region" description="Helical" evidence="18">
    <location>
        <begin position="147"/>
        <end position="170"/>
    </location>
</feature>
<feature type="transmembrane region" description="Helical" evidence="18">
    <location>
        <begin position="266"/>
        <end position="286"/>
    </location>
</feature>
<dbReference type="AlphaFoldDB" id="A0A7I6HJM4"/>
<keyword evidence="6" id="KW-0813">Transport</keyword>
<feature type="transmembrane region" description="Helical" evidence="18">
    <location>
        <begin position="88"/>
        <end position="110"/>
    </location>
</feature>
<geneLocation type="mitochondrion" evidence="20"/>
<dbReference type="EMBL" id="KC887528">
    <property type="protein sequence ID" value="AGO28104.1"/>
    <property type="molecule type" value="Genomic_DNA"/>
</dbReference>